<keyword evidence="1" id="KW-0472">Membrane</keyword>
<dbReference type="EMBL" id="LNIX01000037">
    <property type="protein sequence ID" value="OXA39798.1"/>
    <property type="molecule type" value="Genomic_DNA"/>
</dbReference>
<dbReference type="AlphaFoldDB" id="A0A226D4P0"/>
<sequence>MLHKKRKSRGATLIYPIISWMLVNSCLSHHLKITNLDSYINPLSGCVLHLLNYENIEIPNSIRLPFITSRVIVLPYCRVDSNSGFRPKVEEGFPFKTGSNISCLPQGFTPKTKILSIKSQQKGWNRLIRIYLFPPQPITNKRTDGVTSVPDMFEEDFVWNKRAYFDDTTYSRFQYHILVKKPDYPFQKWNVGLNKLIEYNAMIEILVWNTEPGFKQADEFEIVEMLFVCKYCETSFRSFHSGTNYPMSISHIEAQTSYLNTLSSKFPFHVFFLNEQKWVEAGKVKSPKFWEFGTYKLNVAQIVVNLLLDRLNNSNTTTKEIGVRWFFPLDSFGAKCAINFARETNSFCERLESTIPSIVINSESNIKIALRHKVFTFLTSGDRRHGRISMEAILHIYDVYIWLGIFVTGTAIPLMVVLVTRKKFRNGLGDLFMGFAILLEQGTNVQTYGSRRLCMMPLLGPWILMCLIITNAFRGDNVTNVLHPLRAVSIENFGQLVASNSLGYSDMKGVNIPYPSFMMEYDYLLFNYHAYQTSFLSSFISDERHKYLGAKLRLSSIDARGQLLTLTEPLIKGRVFLGWSDKLKETLSMAKSRFPRLVWHMGKEHLARTAYGLEPRHVSNPVLLSRIDGLYQSGITEKWIWYKENSGRVNEYNATDRMESNLVKALNLEENMSDFFIYLGKGCYFVQEVDGVD</sequence>
<organism evidence="2 3">
    <name type="scientific">Folsomia candida</name>
    <name type="common">Springtail</name>
    <dbReference type="NCBI Taxonomy" id="158441"/>
    <lineage>
        <taxon>Eukaryota</taxon>
        <taxon>Metazoa</taxon>
        <taxon>Ecdysozoa</taxon>
        <taxon>Arthropoda</taxon>
        <taxon>Hexapoda</taxon>
        <taxon>Collembola</taxon>
        <taxon>Entomobryomorpha</taxon>
        <taxon>Isotomoidea</taxon>
        <taxon>Isotomidae</taxon>
        <taxon>Proisotominae</taxon>
        <taxon>Folsomia</taxon>
    </lineage>
</organism>
<feature type="transmembrane region" description="Helical" evidence="1">
    <location>
        <begin position="453"/>
        <end position="473"/>
    </location>
</feature>
<proteinExistence type="predicted"/>
<comment type="caution">
    <text evidence="2">The sequence shown here is derived from an EMBL/GenBank/DDBJ whole genome shotgun (WGS) entry which is preliminary data.</text>
</comment>
<dbReference type="Proteomes" id="UP000198287">
    <property type="component" value="Unassembled WGS sequence"/>
</dbReference>
<evidence type="ECO:0000256" key="1">
    <source>
        <dbReference type="SAM" id="Phobius"/>
    </source>
</evidence>
<keyword evidence="3" id="KW-1185">Reference proteome</keyword>
<feature type="transmembrane region" description="Helical" evidence="1">
    <location>
        <begin position="399"/>
        <end position="419"/>
    </location>
</feature>
<evidence type="ECO:0000313" key="2">
    <source>
        <dbReference type="EMBL" id="OXA39798.1"/>
    </source>
</evidence>
<protein>
    <submittedName>
        <fullName evidence="2">Uncharacterized protein</fullName>
    </submittedName>
</protein>
<name>A0A226D4P0_FOLCA</name>
<gene>
    <name evidence="2" type="ORF">Fcan01_25532</name>
</gene>
<keyword evidence="1" id="KW-0812">Transmembrane</keyword>
<evidence type="ECO:0000313" key="3">
    <source>
        <dbReference type="Proteomes" id="UP000198287"/>
    </source>
</evidence>
<keyword evidence="1" id="KW-1133">Transmembrane helix</keyword>
<accession>A0A226D4P0</accession>
<reference evidence="2 3" key="1">
    <citation type="submission" date="2015-12" db="EMBL/GenBank/DDBJ databases">
        <title>The genome of Folsomia candida.</title>
        <authorList>
            <person name="Faddeeva A."/>
            <person name="Derks M.F."/>
            <person name="Anvar Y."/>
            <person name="Smit S."/>
            <person name="Van Straalen N."/>
            <person name="Roelofs D."/>
        </authorList>
    </citation>
    <scope>NUCLEOTIDE SEQUENCE [LARGE SCALE GENOMIC DNA]</scope>
    <source>
        <strain evidence="2 3">VU population</strain>
        <tissue evidence="2">Whole body</tissue>
    </source>
</reference>